<accession>A0A7S3BTV6</accession>
<organism evidence="1">
    <name type="scientific">Haptolina ericina</name>
    <dbReference type="NCBI Taxonomy" id="156174"/>
    <lineage>
        <taxon>Eukaryota</taxon>
        <taxon>Haptista</taxon>
        <taxon>Haptophyta</taxon>
        <taxon>Prymnesiophyceae</taxon>
        <taxon>Prymnesiales</taxon>
        <taxon>Prymnesiaceae</taxon>
        <taxon>Haptolina</taxon>
    </lineage>
</organism>
<proteinExistence type="predicted"/>
<name>A0A7S3BTV6_9EUKA</name>
<dbReference type="EMBL" id="HBHX01064250">
    <property type="protein sequence ID" value="CAE0144903.1"/>
    <property type="molecule type" value="Transcribed_RNA"/>
</dbReference>
<sequence>MWSTEPHCHWWLIEAAHLAYGHQGSWVHGLQHRAHERRPRPAFAHWQTMLMNSHSQQNRGGRRLYLWVLPERLAAPDHRTPPAHSRDSARTHLEWAPPSCRRSLAASHHPLQTAAAAPAAFRWVTKAFPWDLVEPTEATEVVFHRRRQQAFAVLQQRRSRWCCAKGT</sequence>
<reference evidence="1" key="1">
    <citation type="submission" date="2021-01" db="EMBL/GenBank/DDBJ databases">
        <authorList>
            <person name="Corre E."/>
            <person name="Pelletier E."/>
            <person name="Niang G."/>
            <person name="Scheremetjew M."/>
            <person name="Finn R."/>
            <person name="Kale V."/>
            <person name="Holt S."/>
            <person name="Cochrane G."/>
            <person name="Meng A."/>
            <person name="Brown T."/>
            <person name="Cohen L."/>
        </authorList>
    </citation>
    <scope>NUCLEOTIDE SEQUENCE</scope>
    <source>
        <strain evidence="1">CCMP281</strain>
    </source>
</reference>
<protein>
    <submittedName>
        <fullName evidence="1">Uncharacterized protein</fullName>
    </submittedName>
</protein>
<dbReference type="AlphaFoldDB" id="A0A7S3BTV6"/>
<evidence type="ECO:0000313" key="1">
    <source>
        <dbReference type="EMBL" id="CAE0144903.1"/>
    </source>
</evidence>
<gene>
    <name evidence="1" type="ORF">HERI1096_LOCUS35569</name>
</gene>